<comment type="caution">
    <text evidence="1">The sequence shown here is derived from an EMBL/GenBank/DDBJ whole genome shotgun (WGS) entry which is preliminary data.</text>
</comment>
<sequence>MLLETVVIQACACLRYLPMLLFCSFTEHLYSVFLSDVHTMYKSLPPACSFR</sequence>
<dbReference type="Proteomes" id="UP000004079">
    <property type="component" value="Unassembled WGS sequence"/>
</dbReference>
<accession>D1QQ90</accession>
<dbReference type="STRING" id="649760.HMPREF0971_01138"/>
<evidence type="ECO:0000313" key="1">
    <source>
        <dbReference type="EMBL" id="EFB32296.1"/>
    </source>
</evidence>
<reference evidence="1 2" key="1">
    <citation type="submission" date="2009-11" db="EMBL/GenBank/DDBJ databases">
        <authorList>
            <person name="Weinstock G."/>
            <person name="Sodergren E."/>
            <person name="Clifton S."/>
            <person name="Fulton L."/>
            <person name="Fulton B."/>
            <person name="Courtney L."/>
            <person name="Fronick C."/>
            <person name="Harrison M."/>
            <person name="Strong C."/>
            <person name="Farmer C."/>
            <person name="Delahaunty K."/>
            <person name="Markovic C."/>
            <person name="Hall O."/>
            <person name="Minx P."/>
            <person name="Tomlinson C."/>
            <person name="Mitreva M."/>
            <person name="Nelson J."/>
            <person name="Hou S."/>
            <person name="Wollam A."/>
            <person name="Pepin K.H."/>
            <person name="Johnson M."/>
            <person name="Bhonagiri V."/>
            <person name="Nash W.E."/>
            <person name="Warren W."/>
            <person name="Chinwalla A."/>
            <person name="Mardis E.R."/>
            <person name="Wilson R.K."/>
        </authorList>
    </citation>
    <scope>NUCLEOTIDE SEQUENCE [LARGE SCALE GENOMIC DNA]</scope>
    <source>
        <strain evidence="1 2">F0302</strain>
    </source>
</reference>
<organism evidence="1 2">
    <name type="scientific">Segatella oris F0302</name>
    <dbReference type="NCBI Taxonomy" id="649760"/>
    <lineage>
        <taxon>Bacteria</taxon>
        <taxon>Pseudomonadati</taxon>
        <taxon>Bacteroidota</taxon>
        <taxon>Bacteroidia</taxon>
        <taxon>Bacteroidales</taxon>
        <taxon>Prevotellaceae</taxon>
        <taxon>Segatella</taxon>
    </lineage>
</organism>
<gene>
    <name evidence="1" type="ORF">HMPREF0971_01138</name>
</gene>
<dbReference type="EMBL" id="ACUZ02000023">
    <property type="protein sequence ID" value="EFB32296.1"/>
    <property type="molecule type" value="Genomic_DNA"/>
</dbReference>
<protein>
    <submittedName>
        <fullName evidence="1">Uncharacterized protein</fullName>
    </submittedName>
</protein>
<proteinExistence type="predicted"/>
<dbReference type="AlphaFoldDB" id="D1QQ90"/>
<name>D1QQ90_9BACT</name>
<dbReference type="HOGENOM" id="CLU_3102267_0_0_10"/>
<evidence type="ECO:0000313" key="2">
    <source>
        <dbReference type="Proteomes" id="UP000004079"/>
    </source>
</evidence>